<dbReference type="Proteomes" id="UP000738325">
    <property type="component" value="Unassembled WGS sequence"/>
</dbReference>
<sequence>RLTRFGKTFLQAGDKLVPLVRLLNAEGTYCTMSDKVRGIFLMEKVGSFHVPTSKSELAQFLVTLPALYSLKDDLEAIKNEDVNALKRSWGYADVPSMKKRTK</sequence>
<dbReference type="EMBL" id="JAAAIP010001729">
    <property type="protein sequence ID" value="KAG0304284.1"/>
    <property type="molecule type" value="Genomic_DNA"/>
</dbReference>
<organism evidence="1 2">
    <name type="scientific">Dissophora globulifera</name>
    <dbReference type="NCBI Taxonomy" id="979702"/>
    <lineage>
        <taxon>Eukaryota</taxon>
        <taxon>Fungi</taxon>
        <taxon>Fungi incertae sedis</taxon>
        <taxon>Mucoromycota</taxon>
        <taxon>Mortierellomycotina</taxon>
        <taxon>Mortierellomycetes</taxon>
        <taxon>Mortierellales</taxon>
        <taxon>Mortierellaceae</taxon>
        <taxon>Dissophora</taxon>
    </lineage>
</organism>
<name>A0A9P6UJ76_9FUNG</name>
<dbReference type="AlphaFoldDB" id="A0A9P6UJ76"/>
<feature type="non-terminal residue" evidence="1">
    <location>
        <position position="102"/>
    </location>
</feature>
<evidence type="ECO:0000313" key="2">
    <source>
        <dbReference type="Proteomes" id="UP000738325"/>
    </source>
</evidence>
<comment type="caution">
    <text evidence="1">The sequence shown here is derived from an EMBL/GenBank/DDBJ whole genome shotgun (WGS) entry which is preliminary data.</text>
</comment>
<keyword evidence="2" id="KW-1185">Reference proteome</keyword>
<evidence type="ECO:0000313" key="1">
    <source>
        <dbReference type="EMBL" id="KAG0304284.1"/>
    </source>
</evidence>
<dbReference type="OrthoDB" id="2277177at2759"/>
<proteinExistence type="predicted"/>
<accession>A0A9P6UJ76</accession>
<protein>
    <submittedName>
        <fullName evidence="1">Uncharacterized protein</fullName>
    </submittedName>
</protein>
<gene>
    <name evidence="1" type="ORF">BGZ99_002440</name>
</gene>
<reference evidence="1" key="1">
    <citation type="journal article" date="2020" name="Fungal Divers.">
        <title>Resolving the Mortierellaceae phylogeny through synthesis of multi-gene phylogenetics and phylogenomics.</title>
        <authorList>
            <person name="Vandepol N."/>
            <person name="Liber J."/>
            <person name="Desiro A."/>
            <person name="Na H."/>
            <person name="Kennedy M."/>
            <person name="Barry K."/>
            <person name="Grigoriev I.V."/>
            <person name="Miller A.N."/>
            <person name="O'Donnell K."/>
            <person name="Stajich J.E."/>
            <person name="Bonito G."/>
        </authorList>
    </citation>
    <scope>NUCLEOTIDE SEQUENCE</scope>
    <source>
        <strain evidence="1">REB-010B</strain>
    </source>
</reference>